<protein>
    <submittedName>
        <fullName evidence="5">TrkA-N domain protein</fullName>
    </submittedName>
</protein>
<feature type="domain" description="RCK C-terminal" evidence="4">
    <location>
        <begin position="243"/>
        <end position="332"/>
    </location>
</feature>
<feature type="transmembrane region" description="Helical" evidence="2">
    <location>
        <begin position="61"/>
        <end position="86"/>
    </location>
</feature>
<dbReference type="Gene3D" id="3.40.50.720">
    <property type="entry name" value="NAD(P)-binding Rossmann-like Domain"/>
    <property type="match status" value="1"/>
</dbReference>
<dbReference type="PROSITE" id="PS51202">
    <property type="entry name" value="RCK_C"/>
    <property type="match status" value="1"/>
</dbReference>
<dbReference type="PANTHER" id="PTHR43833:SF9">
    <property type="entry name" value="POTASSIUM CHANNEL PROTEIN YUGO-RELATED"/>
    <property type="match status" value="1"/>
</dbReference>
<dbReference type="Gene3D" id="3.30.70.1450">
    <property type="entry name" value="Regulator of K+ conductance, C-terminal domain"/>
    <property type="match status" value="1"/>
</dbReference>
<dbReference type="SUPFAM" id="SSF51735">
    <property type="entry name" value="NAD(P)-binding Rossmann-fold domains"/>
    <property type="match status" value="1"/>
</dbReference>
<dbReference type="InterPro" id="IPR013099">
    <property type="entry name" value="K_chnl_dom"/>
</dbReference>
<dbReference type="RefSeq" id="WP_015946849.1">
    <property type="nucleotide sequence ID" value="NC_011768.1"/>
</dbReference>
<name>B8FG92_DESAL</name>
<dbReference type="Proteomes" id="UP000000739">
    <property type="component" value="Chromosome"/>
</dbReference>
<feature type="domain" description="RCK N-terminal" evidence="3">
    <location>
        <begin position="107"/>
        <end position="224"/>
    </location>
</feature>
<dbReference type="InterPro" id="IPR050721">
    <property type="entry name" value="Trk_Ktr_HKT_K-transport"/>
</dbReference>
<dbReference type="InterPro" id="IPR036721">
    <property type="entry name" value="RCK_C_sf"/>
</dbReference>
<accession>B8FG92</accession>
<dbReference type="GO" id="GO:0005886">
    <property type="term" value="C:plasma membrane"/>
    <property type="evidence" value="ECO:0007669"/>
    <property type="project" value="UniProtKB-SubCell"/>
</dbReference>
<keyword evidence="2" id="KW-0472">Membrane</keyword>
<dbReference type="SUPFAM" id="SSF81324">
    <property type="entry name" value="Voltage-gated potassium channels"/>
    <property type="match status" value="1"/>
</dbReference>
<dbReference type="SUPFAM" id="SSF116726">
    <property type="entry name" value="TrkA C-terminal domain-like"/>
    <property type="match status" value="1"/>
</dbReference>
<organism evidence="5 6">
    <name type="scientific">Desulfatibacillum aliphaticivorans</name>
    <dbReference type="NCBI Taxonomy" id="218208"/>
    <lineage>
        <taxon>Bacteria</taxon>
        <taxon>Pseudomonadati</taxon>
        <taxon>Thermodesulfobacteriota</taxon>
        <taxon>Desulfobacteria</taxon>
        <taxon>Desulfobacterales</taxon>
        <taxon>Desulfatibacillaceae</taxon>
        <taxon>Desulfatibacillum</taxon>
    </lineage>
</organism>
<comment type="subcellular location">
    <subcellularLocation>
        <location evidence="1">Cell membrane</location>
        <topology evidence="1">Multi-pass membrane protein</topology>
    </subcellularLocation>
</comment>
<evidence type="ECO:0000256" key="2">
    <source>
        <dbReference type="SAM" id="Phobius"/>
    </source>
</evidence>
<dbReference type="KEGG" id="dal:Dalk_2078"/>
<evidence type="ECO:0000256" key="1">
    <source>
        <dbReference type="ARBA" id="ARBA00004651"/>
    </source>
</evidence>
<dbReference type="GO" id="GO:0008324">
    <property type="term" value="F:monoatomic cation transmembrane transporter activity"/>
    <property type="evidence" value="ECO:0007669"/>
    <property type="project" value="InterPro"/>
</dbReference>
<feature type="transmembrane region" description="Helical" evidence="2">
    <location>
        <begin position="7"/>
        <end position="28"/>
    </location>
</feature>
<evidence type="ECO:0000313" key="6">
    <source>
        <dbReference type="Proteomes" id="UP000000739"/>
    </source>
</evidence>
<dbReference type="GO" id="GO:0006813">
    <property type="term" value="P:potassium ion transport"/>
    <property type="evidence" value="ECO:0007669"/>
    <property type="project" value="InterPro"/>
</dbReference>
<sequence length="332" mass="36591">MEQARHFRTLILMTVFVILGGSVGFMIIEGWSFLDALYMTIITISTVGYKEVGDLDENGRFFVIIFIFFGVGLFMYAVAFLAQFMVEGRLREILGRRKLENQIKKLKNHYVVCGYGRIGSVLCKDLIHGRKQIVVVEQEEKHLDSLNKEGILYLLADATNEETLIQAGIKQAKGLVAALGSDAQNVFVVLTARQLNPDLFIMARANVQSSIPKLMAAGSTKVVSPHDIGAKRMAEGILHPNVTDFLELASCTTQDDINMEEIPVAEDSKLAGVALFESNIRKDLNLIIIAIKKSDGAMSFNPEFSAIITPGDTVIAVGKRANLSQLEKILNP</sequence>
<evidence type="ECO:0000259" key="4">
    <source>
        <dbReference type="PROSITE" id="PS51202"/>
    </source>
</evidence>
<keyword evidence="2" id="KW-1133">Transmembrane helix</keyword>
<reference evidence="5 6" key="1">
    <citation type="journal article" date="2012" name="Environ. Microbiol.">
        <title>The genome sequence of Desulfatibacillum alkenivorans AK-01: a blueprint for anaerobic alkane oxidation.</title>
        <authorList>
            <person name="Callaghan A.V."/>
            <person name="Morris B.E."/>
            <person name="Pereira I.A."/>
            <person name="McInerney M.J."/>
            <person name="Austin R.N."/>
            <person name="Groves J.T."/>
            <person name="Kukor J.J."/>
            <person name="Suflita J.M."/>
            <person name="Young L.Y."/>
            <person name="Zylstra G.J."/>
            <person name="Wawrik B."/>
        </authorList>
    </citation>
    <scope>NUCLEOTIDE SEQUENCE [LARGE SCALE GENOMIC DNA]</scope>
    <source>
        <strain evidence="5 6">AK-01</strain>
    </source>
</reference>
<dbReference type="Gene3D" id="1.10.287.70">
    <property type="match status" value="1"/>
</dbReference>
<dbReference type="InterPro" id="IPR036291">
    <property type="entry name" value="NAD(P)-bd_dom_sf"/>
</dbReference>
<gene>
    <name evidence="5" type="ordered locus">Dalk_2078</name>
</gene>
<keyword evidence="6" id="KW-1185">Reference proteome</keyword>
<dbReference type="AlphaFoldDB" id="B8FG92"/>
<dbReference type="InterPro" id="IPR003148">
    <property type="entry name" value="RCK_N"/>
</dbReference>
<dbReference type="PROSITE" id="PS51201">
    <property type="entry name" value="RCK_N"/>
    <property type="match status" value="1"/>
</dbReference>
<dbReference type="PANTHER" id="PTHR43833">
    <property type="entry name" value="POTASSIUM CHANNEL PROTEIN 2-RELATED-RELATED"/>
    <property type="match status" value="1"/>
</dbReference>
<evidence type="ECO:0000259" key="3">
    <source>
        <dbReference type="PROSITE" id="PS51201"/>
    </source>
</evidence>
<keyword evidence="2" id="KW-0812">Transmembrane</keyword>
<dbReference type="Pfam" id="PF02080">
    <property type="entry name" value="TrkA_C"/>
    <property type="match status" value="1"/>
</dbReference>
<evidence type="ECO:0000313" key="5">
    <source>
        <dbReference type="EMBL" id="ACL03772.1"/>
    </source>
</evidence>
<dbReference type="eggNOG" id="COG1226">
    <property type="taxonomic scope" value="Bacteria"/>
</dbReference>
<dbReference type="InterPro" id="IPR006037">
    <property type="entry name" value="RCK_C"/>
</dbReference>
<dbReference type="Pfam" id="PF02254">
    <property type="entry name" value="TrkA_N"/>
    <property type="match status" value="1"/>
</dbReference>
<dbReference type="HOGENOM" id="CLU_050982_0_1_7"/>
<dbReference type="Pfam" id="PF07885">
    <property type="entry name" value="Ion_trans_2"/>
    <property type="match status" value="1"/>
</dbReference>
<dbReference type="EMBL" id="CP001322">
    <property type="protein sequence ID" value="ACL03772.1"/>
    <property type="molecule type" value="Genomic_DNA"/>
</dbReference>
<proteinExistence type="predicted"/>
<dbReference type="eggNOG" id="COG0490">
    <property type="taxonomic scope" value="Bacteria"/>
</dbReference>